<dbReference type="InterPro" id="IPR048254">
    <property type="entry name" value="CDP_ALCOHOL_P_TRANSF_CS"/>
</dbReference>
<keyword evidence="13 16" id="KW-0472">Membrane</keyword>
<comment type="cofactor">
    <cofactor evidence="1">
        <name>Mn(2+)</name>
        <dbReference type="ChEBI" id="CHEBI:29035"/>
    </cofactor>
</comment>
<evidence type="ECO:0000256" key="4">
    <source>
        <dbReference type="ARBA" id="ARBA00010441"/>
    </source>
</evidence>
<evidence type="ECO:0000256" key="9">
    <source>
        <dbReference type="ARBA" id="ARBA00022723"/>
    </source>
</evidence>
<evidence type="ECO:0000256" key="18">
    <source>
        <dbReference type="SAM" id="Phobius"/>
    </source>
</evidence>
<keyword evidence="10" id="KW-0460">Magnesium</keyword>
<feature type="transmembrane region" description="Helical" evidence="18">
    <location>
        <begin position="76"/>
        <end position="95"/>
    </location>
</feature>
<feature type="transmembrane region" description="Helical" evidence="18">
    <location>
        <begin position="12"/>
        <end position="35"/>
    </location>
</feature>
<dbReference type="EMBL" id="OV696689">
    <property type="protein sequence ID" value="CAH1263395.1"/>
    <property type="molecule type" value="Genomic_DNA"/>
</dbReference>
<evidence type="ECO:0000256" key="16">
    <source>
        <dbReference type="PIRNR" id="PIRNR000848"/>
    </source>
</evidence>
<evidence type="ECO:0000256" key="1">
    <source>
        <dbReference type="ARBA" id="ARBA00001936"/>
    </source>
</evidence>
<dbReference type="GO" id="GO:0046872">
    <property type="term" value="F:metal ion binding"/>
    <property type="evidence" value="ECO:0007669"/>
    <property type="project" value="UniProtKB-KW"/>
</dbReference>
<dbReference type="PROSITE" id="PS00379">
    <property type="entry name" value="CDP_ALCOHOL_P_TRANSF"/>
    <property type="match status" value="1"/>
</dbReference>
<evidence type="ECO:0000256" key="11">
    <source>
        <dbReference type="ARBA" id="ARBA00022989"/>
    </source>
</evidence>
<comment type="catalytic activity">
    <reaction evidence="16">
        <text>a CDP-1,2-diacyl-sn-glycerol + myo-inositol = a 1,2-diacyl-sn-glycero-3-phospho-(1D-myo-inositol) + CMP + H(+)</text>
        <dbReference type="Rhea" id="RHEA:11580"/>
        <dbReference type="ChEBI" id="CHEBI:15378"/>
        <dbReference type="ChEBI" id="CHEBI:17268"/>
        <dbReference type="ChEBI" id="CHEBI:57880"/>
        <dbReference type="ChEBI" id="CHEBI:58332"/>
        <dbReference type="ChEBI" id="CHEBI:60377"/>
        <dbReference type="EC" id="2.7.8.11"/>
    </reaction>
</comment>
<evidence type="ECO:0000256" key="10">
    <source>
        <dbReference type="ARBA" id="ARBA00022842"/>
    </source>
</evidence>
<evidence type="ECO:0000256" key="2">
    <source>
        <dbReference type="ARBA" id="ARBA00001946"/>
    </source>
</evidence>
<evidence type="ECO:0000256" key="8">
    <source>
        <dbReference type="ARBA" id="ARBA00022692"/>
    </source>
</evidence>
<keyword evidence="11 18" id="KW-1133">Transmembrane helix</keyword>
<dbReference type="PIRSF" id="PIRSF000848">
    <property type="entry name" value="CDP_diag_ino_3_P"/>
    <property type="match status" value="1"/>
</dbReference>
<evidence type="ECO:0000256" key="14">
    <source>
        <dbReference type="ARBA" id="ARBA00023209"/>
    </source>
</evidence>
<organism evidence="19 20">
    <name type="scientific">Branchiostoma lanceolatum</name>
    <name type="common">Common lancelet</name>
    <name type="synonym">Amphioxus lanceolatum</name>
    <dbReference type="NCBI Taxonomy" id="7740"/>
    <lineage>
        <taxon>Eukaryota</taxon>
        <taxon>Metazoa</taxon>
        <taxon>Chordata</taxon>
        <taxon>Cephalochordata</taxon>
        <taxon>Leptocardii</taxon>
        <taxon>Amphioxiformes</taxon>
        <taxon>Branchiostomatidae</taxon>
        <taxon>Branchiostoma</taxon>
    </lineage>
</organism>
<keyword evidence="12 16" id="KW-0443">Lipid metabolism</keyword>
<evidence type="ECO:0000256" key="13">
    <source>
        <dbReference type="ARBA" id="ARBA00023136"/>
    </source>
</evidence>
<accession>A0A8J9ZWI1</accession>
<dbReference type="EC" id="2.7.8.11" evidence="5 16"/>
<sequence length="224" mass="25939">MDNRDDNMGQYEVLTFVPNVIDYIRIVLLLVAYYHMPDDPVIGSFCYFSAVILDEVDGYAARLFNQCTRFGSQLDILVDLVGTCGLLTVLCMLYPRWAMVFQVSTALNISSHWMHFYSTTSLMRSATHKMANFASPLLNLYYSNSHFMRVMCIGNEACYIMLYLRYFTSGPFWPFMRVGLYEVLFYLCFPVALLKAYINCVQLQEAVRTITEVDMQEKKQAMAY</sequence>
<dbReference type="Pfam" id="PF01066">
    <property type="entry name" value="CDP-OH_P_transf"/>
    <property type="match status" value="1"/>
</dbReference>
<dbReference type="GO" id="GO:0006661">
    <property type="term" value="P:phosphatidylinositol biosynthetic process"/>
    <property type="evidence" value="ECO:0007669"/>
    <property type="project" value="TreeGrafter"/>
</dbReference>
<evidence type="ECO:0000256" key="7">
    <source>
        <dbReference type="ARBA" id="ARBA00022679"/>
    </source>
</evidence>
<keyword evidence="6 16" id="KW-0444">Lipid biosynthesis</keyword>
<dbReference type="PANTHER" id="PTHR15362:SF4">
    <property type="entry name" value="CDP-DIACYLGLYCEROL--INOSITOL 3-PHOSPHATIDYLTRANSFERASE"/>
    <property type="match status" value="1"/>
</dbReference>
<dbReference type="InterPro" id="IPR043130">
    <property type="entry name" value="CDP-OH_PTrfase_TM_dom"/>
</dbReference>
<dbReference type="GO" id="GO:0003881">
    <property type="term" value="F:CDP-diacylglycerol-inositol 3-phosphatidyltransferase activity"/>
    <property type="evidence" value="ECO:0007669"/>
    <property type="project" value="UniProtKB-UniRule"/>
</dbReference>
<name>A0A8J9ZWI1_BRALA</name>
<comment type="similarity">
    <text evidence="4 16 17">Belongs to the CDP-alcohol phosphatidyltransferase class-I family.</text>
</comment>
<dbReference type="Proteomes" id="UP000838412">
    <property type="component" value="Chromosome 4"/>
</dbReference>
<evidence type="ECO:0000256" key="17">
    <source>
        <dbReference type="RuleBase" id="RU003750"/>
    </source>
</evidence>
<evidence type="ECO:0000256" key="12">
    <source>
        <dbReference type="ARBA" id="ARBA00023098"/>
    </source>
</evidence>
<evidence type="ECO:0000256" key="15">
    <source>
        <dbReference type="ARBA" id="ARBA00023264"/>
    </source>
</evidence>
<dbReference type="InterPro" id="IPR014387">
    <property type="entry name" value="CDP_diag_ino_3_P_euk"/>
</dbReference>
<evidence type="ECO:0000313" key="20">
    <source>
        <dbReference type="Proteomes" id="UP000838412"/>
    </source>
</evidence>
<feature type="transmembrane region" description="Helical" evidence="18">
    <location>
        <begin position="178"/>
        <end position="198"/>
    </location>
</feature>
<keyword evidence="9" id="KW-0479">Metal-binding</keyword>
<keyword evidence="20" id="KW-1185">Reference proteome</keyword>
<dbReference type="InterPro" id="IPR000462">
    <property type="entry name" value="CDP-OH_P_trans"/>
</dbReference>
<keyword evidence="15 16" id="KW-1208">Phospholipid metabolism</keyword>
<dbReference type="Gene3D" id="1.20.120.1760">
    <property type="match status" value="1"/>
</dbReference>
<evidence type="ECO:0000313" key="19">
    <source>
        <dbReference type="EMBL" id="CAH1263395.1"/>
    </source>
</evidence>
<gene>
    <name evidence="19" type="primary">CDIPT</name>
    <name evidence="19" type="ORF">BLAG_LOCUS18102</name>
</gene>
<dbReference type="OrthoDB" id="10251079at2759"/>
<keyword evidence="14 16" id="KW-0594">Phospholipid biosynthesis</keyword>
<evidence type="ECO:0000256" key="6">
    <source>
        <dbReference type="ARBA" id="ARBA00022516"/>
    </source>
</evidence>
<keyword evidence="8 18" id="KW-0812">Transmembrane</keyword>
<feature type="transmembrane region" description="Helical" evidence="18">
    <location>
        <begin position="146"/>
        <end position="166"/>
    </location>
</feature>
<dbReference type="AlphaFoldDB" id="A0A8J9ZWI1"/>
<dbReference type="GO" id="GO:0016020">
    <property type="term" value="C:membrane"/>
    <property type="evidence" value="ECO:0007669"/>
    <property type="project" value="UniProtKB-SubCell"/>
</dbReference>
<evidence type="ECO:0000256" key="3">
    <source>
        <dbReference type="ARBA" id="ARBA00004141"/>
    </source>
</evidence>
<evidence type="ECO:0000256" key="5">
    <source>
        <dbReference type="ARBA" id="ARBA00013212"/>
    </source>
</evidence>
<comment type="subcellular location">
    <subcellularLocation>
        <location evidence="3">Membrane</location>
        <topology evidence="3">Multi-pass membrane protein</topology>
    </subcellularLocation>
</comment>
<protein>
    <recommendedName>
        <fullName evidence="5 16">CDP-diacylglycerol--inositol 3-phosphatidyltransferase</fullName>
        <ecNumber evidence="5 16">2.7.8.11</ecNumber>
    </recommendedName>
</protein>
<dbReference type="GO" id="GO:0005794">
    <property type="term" value="C:Golgi apparatus"/>
    <property type="evidence" value="ECO:0007669"/>
    <property type="project" value="TreeGrafter"/>
</dbReference>
<dbReference type="PANTHER" id="PTHR15362">
    <property type="entry name" value="PHOSPHATIDYLINOSITOL SYNTHASE"/>
    <property type="match status" value="1"/>
</dbReference>
<keyword evidence="7 16" id="KW-0808">Transferase</keyword>
<comment type="cofactor">
    <cofactor evidence="2">
        <name>Mg(2+)</name>
        <dbReference type="ChEBI" id="CHEBI:18420"/>
    </cofactor>
</comment>
<reference evidence="19" key="1">
    <citation type="submission" date="2022-01" db="EMBL/GenBank/DDBJ databases">
        <authorList>
            <person name="Braso-Vives M."/>
        </authorList>
    </citation>
    <scope>NUCLEOTIDE SEQUENCE</scope>
</reference>
<proteinExistence type="inferred from homology"/>